<feature type="compositionally biased region" description="Basic and acidic residues" evidence="1">
    <location>
        <begin position="7"/>
        <end position="26"/>
    </location>
</feature>
<protein>
    <submittedName>
        <fullName evidence="2">Uncharacterized protein</fullName>
    </submittedName>
</protein>
<accession>A0A6P3BWR1</accession>
<sequence length="55" mass="6183">MAVPVHHGHDVAGIHTERRESARELTDAMAKRPVVVPDPVAVHDLLLGPRRERRM</sequence>
<dbReference type="AlphaFoldDB" id="A0A6P3BWR1"/>
<name>A0A6P3BWR1_9BURK</name>
<evidence type="ECO:0000313" key="2">
    <source>
        <dbReference type="EMBL" id="VWD64797.1"/>
    </source>
</evidence>
<evidence type="ECO:0000313" key="3">
    <source>
        <dbReference type="Proteomes" id="UP000494109"/>
    </source>
</evidence>
<feature type="region of interest" description="Disordered" evidence="1">
    <location>
        <begin position="1"/>
        <end position="26"/>
    </location>
</feature>
<evidence type="ECO:0000256" key="1">
    <source>
        <dbReference type="SAM" id="MobiDB-lite"/>
    </source>
</evidence>
<dbReference type="Proteomes" id="UP000494109">
    <property type="component" value="Unassembled WGS sequence"/>
</dbReference>
<reference evidence="2 3" key="1">
    <citation type="submission" date="2019-09" db="EMBL/GenBank/DDBJ databases">
        <authorList>
            <person name="Depoorter E."/>
        </authorList>
    </citation>
    <scope>NUCLEOTIDE SEQUENCE [LARGE SCALE GENOMIC DNA]</scope>
    <source>
        <strain evidence="2">R-71033</strain>
    </source>
</reference>
<gene>
    <name evidence="2" type="ORF">BCO71033_07168</name>
</gene>
<organism evidence="2 3">
    <name type="scientific">Burkholderia contaminans</name>
    <dbReference type="NCBI Taxonomy" id="488447"/>
    <lineage>
        <taxon>Bacteria</taxon>
        <taxon>Pseudomonadati</taxon>
        <taxon>Pseudomonadota</taxon>
        <taxon>Betaproteobacteria</taxon>
        <taxon>Burkholderiales</taxon>
        <taxon>Burkholderiaceae</taxon>
        <taxon>Burkholderia</taxon>
        <taxon>Burkholderia cepacia complex</taxon>
    </lineage>
</organism>
<dbReference type="EMBL" id="CABVQS010000052">
    <property type="protein sequence ID" value="VWD64797.1"/>
    <property type="molecule type" value="Genomic_DNA"/>
</dbReference>
<proteinExistence type="predicted"/>